<feature type="region of interest" description="Disordered" evidence="1">
    <location>
        <begin position="1"/>
        <end position="254"/>
    </location>
</feature>
<dbReference type="Proteomes" id="UP001286456">
    <property type="component" value="Unassembled WGS sequence"/>
</dbReference>
<comment type="caution">
    <text evidence="3">The sequence shown here is derived from an EMBL/GenBank/DDBJ whole genome shotgun (WGS) entry which is preliminary data.</text>
</comment>
<feature type="compositionally biased region" description="Low complexity" evidence="1">
    <location>
        <begin position="57"/>
        <end position="69"/>
    </location>
</feature>
<protein>
    <submittedName>
        <fullName evidence="3">Uncharacterized protein</fullName>
    </submittedName>
</protein>
<feature type="transmembrane region" description="Helical" evidence="2">
    <location>
        <begin position="376"/>
        <end position="399"/>
    </location>
</feature>
<sequence>MATQQPSTESSYGAGPLPSSSGPSYGSTAPTSAPSYGPPPSSSGPTYEPAPQGNGVDSSYSSYRPSTDSAYKPVKPIDGVTETSPYRPAPTGNGVDPSYSYRPSTEPSYEPAKPIDSSTGGTSYQPPPTGNGVDSSYSYRPPQNTTTDPSYKATKPVETTTTSSYRPLPPSNGIDSSYSYRPPTEPSYNSAKPIEITTGASYRPQPPAVISSGLSYPPPTDGSAPSYYPQQMAPERMSGPAAMSNSFPLATSSKHGLRDSKATTVFALREYMSMQRRRRMKEEVGIEERLRIQASTVLGDLRELREDVAALVKDAESHRWRRFLLGGAIASFIPIVKALFRRPKHEKESSNSTEYAFKKSKSLISRVLEATRRPGIATVAFLVFAVLYVFQNEVALRAARSVSKRLKKLTAKVERGDEDINEDDLKLLEGWRWRVLQWSE</sequence>
<evidence type="ECO:0000256" key="2">
    <source>
        <dbReference type="SAM" id="Phobius"/>
    </source>
</evidence>
<accession>A0AAE0IGD0</accession>
<keyword evidence="2" id="KW-0472">Membrane</keyword>
<dbReference type="EMBL" id="JAUEPO010000004">
    <property type="protein sequence ID" value="KAK3324509.1"/>
    <property type="molecule type" value="Genomic_DNA"/>
</dbReference>
<evidence type="ECO:0000313" key="3">
    <source>
        <dbReference type="EMBL" id="KAK3324509.1"/>
    </source>
</evidence>
<keyword evidence="4" id="KW-1185">Reference proteome</keyword>
<reference evidence="3" key="1">
    <citation type="journal article" date="2023" name="Mol. Phylogenet. Evol.">
        <title>Genome-scale phylogeny and comparative genomics of the fungal order Sordariales.</title>
        <authorList>
            <person name="Hensen N."/>
            <person name="Bonometti L."/>
            <person name="Westerberg I."/>
            <person name="Brannstrom I.O."/>
            <person name="Guillou S."/>
            <person name="Cros-Aarteil S."/>
            <person name="Calhoun S."/>
            <person name="Haridas S."/>
            <person name="Kuo A."/>
            <person name="Mondo S."/>
            <person name="Pangilinan J."/>
            <person name="Riley R."/>
            <person name="LaButti K."/>
            <person name="Andreopoulos B."/>
            <person name="Lipzen A."/>
            <person name="Chen C."/>
            <person name="Yan M."/>
            <person name="Daum C."/>
            <person name="Ng V."/>
            <person name="Clum A."/>
            <person name="Steindorff A."/>
            <person name="Ohm R.A."/>
            <person name="Martin F."/>
            <person name="Silar P."/>
            <person name="Natvig D.O."/>
            <person name="Lalanne C."/>
            <person name="Gautier V."/>
            <person name="Ament-Velasquez S.L."/>
            <person name="Kruys A."/>
            <person name="Hutchinson M.I."/>
            <person name="Powell A.J."/>
            <person name="Barry K."/>
            <person name="Miller A.N."/>
            <person name="Grigoriev I.V."/>
            <person name="Debuchy R."/>
            <person name="Gladieux P."/>
            <person name="Hiltunen Thoren M."/>
            <person name="Johannesson H."/>
        </authorList>
    </citation>
    <scope>NUCLEOTIDE SEQUENCE</scope>
    <source>
        <strain evidence="3">SMH4131-1</strain>
    </source>
</reference>
<evidence type="ECO:0000313" key="4">
    <source>
        <dbReference type="Proteomes" id="UP001286456"/>
    </source>
</evidence>
<keyword evidence="2" id="KW-1133">Transmembrane helix</keyword>
<feature type="compositionally biased region" description="Low complexity" evidence="1">
    <location>
        <begin position="10"/>
        <end position="35"/>
    </location>
</feature>
<evidence type="ECO:0000256" key="1">
    <source>
        <dbReference type="SAM" id="MobiDB-lite"/>
    </source>
</evidence>
<proteinExistence type="predicted"/>
<keyword evidence="2" id="KW-0812">Transmembrane</keyword>
<feature type="compositionally biased region" description="Polar residues" evidence="1">
    <location>
        <begin position="132"/>
        <end position="149"/>
    </location>
</feature>
<name>A0AAE0IGD0_9PEZI</name>
<gene>
    <name evidence="3" type="ORF">B0T19DRAFT_231569</name>
</gene>
<dbReference type="AlphaFoldDB" id="A0AAE0IGD0"/>
<feature type="compositionally biased region" description="Polar residues" evidence="1">
    <location>
        <begin position="243"/>
        <end position="254"/>
    </location>
</feature>
<organism evidence="3 4">
    <name type="scientific">Cercophora scortea</name>
    <dbReference type="NCBI Taxonomy" id="314031"/>
    <lineage>
        <taxon>Eukaryota</taxon>
        <taxon>Fungi</taxon>
        <taxon>Dikarya</taxon>
        <taxon>Ascomycota</taxon>
        <taxon>Pezizomycotina</taxon>
        <taxon>Sordariomycetes</taxon>
        <taxon>Sordariomycetidae</taxon>
        <taxon>Sordariales</taxon>
        <taxon>Lasiosphaeriaceae</taxon>
        <taxon>Cercophora</taxon>
    </lineage>
</organism>
<reference evidence="3" key="2">
    <citation type="submission" date="2023-06" db="EMBL/GenBank/DDBJ databases">
        <authorList>
            <consortium name="Lawrence Berkeley National Laboratory"/>
            <person name="Haridas S."/>
            <person name="Hensen N."/>
            <person name="Bonometti L."/>
            <person name="Westerberg I."/>
            <person name="Brannstrom I.O."/>
            <person name="Guillou S."/>
            <person name="Cros-Aarteil S."/>
            <person name="Calhoun S."/>
            <person name="Kuo A."/>
            <person name="Mondo S."/>
            <person name="Pangilinan J."/>
            <person name="Riley R."/>
            <person name="Labutti K."/>
            <person name="Andreopoulos B."/>
            <person name="Lipzen A."/>
            <person name="Chen C."/>
            <person name="Yanf M."/>
            <person name="Daum C."/>
            <person name="Ng V."/>
            <person name="Clum A."/>
            <person name="Steindorff A."/>
            <person name="Ohm R."/>
            <person name="Martin F."/>
            <person name="Silar P."/>
            <person name="Natvig D."/>
            <person name="Lalanne C."/>
            <person name="Gautier V."/>
            <person name="Ament-Velasquez S.L."/>
            <person name="Kruys A."/>
            <person name="Hutchinson M.I."/>
            <person name="Powell A.J."/>
            <person name="Barry K."/>
            <person name="Miller A.N."/>
            <person name="Grigoriev I.V."/>
            <person name="Debuchy R."/>
            <person name="Gladieux P."/>
            <person name="Thoren M.H."/>
            <person name="Johannesson H."/>
        </authorList>
    </citation>
    <scope>NUCLEOTIDE SEQUENCE</scope>
    <source>
        <strain evidence="3">SMH4131-1</strain>
    </source>
</reference>